<name>A0ABN8NS09_9CNID</name>
<gene>
    <name evidence="2" type="ORF">PLOB_00026233</name>
</gene>
<keyword evidence="1" id="KW-0175">Coiled coil</keyword>
<reference evidence="2 3" key="1">
    <citation type="submission" date="2022-05" db="EMBL/GenBank/DDBJ databases">
        <authorList>
            <consortium name="Genoscope - CEA"/>
            <person name="William W."/>
        </authorList>
    </citation>
    <scope>NUCLEOTIDE SEQUENCE [LARGE SCALE GENOMIC DNA]</scope>
</reference>
<accession>A0ABN8NS09</accession>
<evidence type="ECO:0000256" key="1">
    <source>
        <dbReference type="SAM" id="Coils"/>
    </source>
</evidence>
<organism evidence="2 3">
    <name type="scientific">Porites lobata</name>
    <dbReference type="NCBI Taxonomy" id="104759"/>
    <lineage>
        <taxon>Eukaryota</taxon>
        <taxon>Metazoa</taxon>
        <taxon>Cnidaria</taxon>
        <taxon>Anthozoa</taxon>
        <taxon>Hexacorallia</taxon>
        <taxon>Scleractinia</taxon>
        <taxon>Fungiina</taxon>
        <taxon>Poritidae</taxon>
        <taxon>Porites</taxon>
    </lineage>
</organism>
<comment type="caution">
    <text evidence="2">The sequence shown here is derived from an EMBL/GenBank/DDBJ whole genome shotgun (WGS) entry which is preliminary data.</text>
</comment>
<dbReference type="Proteomes" id="UP001159405">
    <property type="component" value="Unassembled WGS sequence"/>
</dbReference>
<evidence type="ECO:0000313" key="2">
    <source>
        <dbReference type="EMBL" id="CAH3118073.1"/>
    </source>
</evidence>
<sequence>MLSKFKIRSVGENSFSSRFKVYPRTNSEPTQVPLIEVYEAEVRRLRAENNFLKTQYNSMFVQLNTAHNQLQQANAQISHLQQKMAPFYSTKKDFWQLGRSGRNKKKRRLRQLVLESVKGLEEFVPLEVSSPSLMRQL</sequence>
<keyword evidence="3" id="KW-1185">Reference proteome</keyword>
<evidence type="ECO:0000313" key="3">
    <source>
        <dbReference type="Proteomes" id="UP001159405"/>
    </source>
</evidence>
<protein>
    <submittedName>
        <fullName evidence="2">Uncharacterized protein</fullName>
    </submittedName>
</protein>
<proteinExistence type="predicted"/>
<feature type="coiled-coil region" evidence="1">
    <location>
        <begin position="35"/>
        <end position="83"/>
    </location>
</feature>
<dbReference type="EMBL" id="CALNXK010000031">
    <property type="protein sequence ID" value="CAH3118073.1"/>
    <property type="molecule type" value="Genomic_DNA"/>
</dbReference>